<dbReference type="Gene3D" id="3.40.190.290">
    <property type="match status" value="1"/>
</dbReference>
<dbReference type="Pfam" id="PF03466">
    <property type="entry name" value="LysR_substrate"/>
    <property type="match status" value="1"/>
</dbReference>
<evidence type="ECO:0000313" key="6">
    <source>
        <dbReference type="EMBL" id="ARJ43953.1"/>
    </source>
</evidence>
<dbReference type="PANTHER" id="PTHR30419">
    <property type="entry name" value="HTH-TYPE TRANSCRIPTIONAL REGULATOR YBHD"/>
    <property type="match status" value="1"/>
</dbReference>
<dbReference type="STRING" id="1891675.B1H58_19125"/>
<evidence type="ECO:0000256" key="1">
    <source>
        <dbReference type="ARBA" id="ARBA00009437"/>
    </source>
</evidence>
<reference evidence="6 7" key="1">
    <citation type="submission" date="2017-02" db="EMBL/GenBank/DDBJ databases">
        <title>Complete genome sequence of the drought resistance-promoting endophyte Pantoea alhagi LTYR-11Z.</title>
        <authorList>
            <person name="Zhang L."/>
        </authorList>
    </citation>
    <scope>NUCLEOTIDE SEQUENCE [LARGE SCALE GENOMIC DNA]</scope>
    <source>
        <strain evidence="6 7">LTYR-11Z</strain>
    </source>
</reference>
<dbReference type="GO" id="GO:0003700">
    <property type="term" value="F:DNA-binding transcription factor activity"/>
    <property type="evidence" value="ECO:0007669"/>
    <property type="project" value="InterPro"/>
</dbReference>
<dbReference type="InterPro" id="IPR000847">
    <property type="entry name" value="LysR_HTH_N"/>
</dbReference>
<dbReference type="InterPro" id="IPR050950">
    <property type="entry name" value="HTH-type_LysR_regulators"/>
</dbReference>
<dbReference type="FunFam" id="1.10.10.10:FF:000001">
    <property type="entry name" value="LysR family transcriptional regulator"/>
    <property type="match status" value="1"/>
</dbReference>
<name>A0A1W6BAA6_9GAMM</name>
<dbReference type="GO" id="GO:0005829">
    <property type="term" value="C:cytosol"/>
    <property type="evidence" value="ECO:0007669"/>
    <property type="project" value="TreeGrafter"/>
</dbReference>
<keyword evidence="2" id="KW-0805">Transcription regulation</keyword>
<evidence type="ECO:0000256" key="3">
    <source>
        <dbReference type="ARBA" id="ARBA00023125"/>
    </source>
</evidence>
<evidence type="ECO:0000259" key="5">
    <source>
        <dbReference type="PROSITE" id="PS50931"/>
    </source>
</evidence>
<evidence type="ECO:0000256" key="2">
    <source>
        <dbReference type="ARBA" id="ARBA00023015"/>
    </source>
</evidence>
<accession>A0A1W6BAA6</accession>
<dbReference type="SUPFAM" id="SSF46785">
    <property type="entry name" value="Winged helix' DNA-binding domain"/>
    <property type="match status" value="1"/>
</dbReference>
<keyword evidence="4" id="KW-0804">Transcription</keyword>
<dbReference type="Gene3D" id="1.10.10.10">
    <property type="entry name" value="Winged helix-like DNA-binding domain superfamily/Winged helix DNA-binding domain"/>
    <property type="match status" value="1"/>
</dbReference>
<dbReference type="KEGG" id="palh:B1H58_19125"/>
<dbReference type="PROSITE" id="PS50931">
    <property type="entry name" value="HTH_LYSR"/>
    <property type="match status" value="1"/>
</dbReference>
<dbReference type="GO" id="GO:0003677">
    <property type="term" value="F:DNA binding"/>
    <property type="evidence" value="ECO:0007669"/>
    <property type="project" value="UniProtKB-KW"/>
</dbReference>
<dbReference type="EMBL" id="CP019706">
    <property type="protein sequence ID" value="ARJ43953.1"/>
    <property type="molecule type" value="Genomic_DNA"/>
</dbReference>
<dbReference type="AlphaFoldDB" id="A0A1W6BAA6"/>
<dbReference type="RefSeq" id="WP_085072001.1">
    <property type="nucleotide sequence ID" value="NZ_CP019706.1"/>
</dbReference>
<dbReference type="InterPro" id="IPR036388">
    <property type="entry name" value="WH-like_DNA-bd_sf"/>
</dbReference>
<organism evidence="6 7">
    <name type="scientific">Pantoea alhagi</name>
    <dbReference type="NCBI Taxonomy" id="1891675"/>
    <lineage>
        <taxon>Bacteria</taxon>
        <taxon>Pseudomonadati</taxon>
        <taxon>Pseudomonadota</taxon>
        <taxon>Gammaproteobacteria</taxon>
        <taxon>Enterobacterales</taxon>
        <taxon>Erwiniaceae</taxon>
        <taxon>Pantoea</taxon>
    </lineage>
</organism>
<dbReference type="InterPro" id="IPR005119">
    <property type="entry name" value="LysR_subst-bd"/>
</dbReference>
<evidence type="ECO:0000256" key="4">
    <source>
        <dbReference type="ARBA" id="ARBA00023163"/>
    </source>
</evidence>
<dbReference type="OrthoDB" id="9785745at2"/>
<dbReference type="PANTHER" id="PTHR30419:SF28">
    <property type="entry name" value="HTH-TYPE TRANSCRIPTIONAL REGULATOR BSDA"/>
    <property type="match status" value="1"/>
</dbReference>
<dbReference type="CDD" id="cd05466">
    <property type="entry name" value="PBP2_LTTR_substrate"/>
    <property type="match status" value="1"/>
</dbReference>
<dbReference type="Proteomes" id="UP000192900">
    <property type="component" value="Chromosome"/>
</dbReference>
<proteinExistence type="inferred from homology"/>
<sequence length="290" mass="32965">MDVNIQKYKAFLKVVELESFTRAAEKLFYSQSGISRMINDLEKEWNVTLFERSRTGVRLTSDGIKLLPFAKNVCEEYQKLQAEVDALNGLQSGIIRIGTFSSVATHWLPDILKAFQEDYPNIDFELLLGDYTEIEGWIAEGRVDCGFTRLPASPAFETLFLEKDEYLVVLPEGHALSAYDAVPVASLCQEPFILLEKGKNTEISEIFSASGLVPRVRFTLWDDYAVMAMVEKKLGVSILPALILRNVPYRVVTRKIDISPCRDIGLAFRNKKTTSRAVKQFIDYLDYRKP</sequence>
<dbReference type="InterPro" id="IPR036390">
    <property type="entry name" value="WH_DNA-bd_sf"/>
</dbReference>
<keyword evidence="7" id="KW-1185">Reference proteome</keyword>
<feature type="domain" description="HTH lysR-type" evidence="5">
    <location>
        <begin position="3"/>
        <end position="60"/>
    </location>
</feature>
<keyword evidence="3" id="KW-0238">DNA-binding</keyword>
<gene>
    <name evidence="6" type="ORF">B1H58_19125</name>
</gene>
<evidence type="ECO:0000313" key="7">
    <source>
        <dbReference type="Proteomes" id="UP000192900"/>
    </source>
</evidence>
<comment type="similarity">
    <text evidence="1">Belongs to the LysR transcriptional regulatory family.</text>
</comment>
<protein>
    <submittedName>
        <fullName evidence="6">LysR family transcriptional regulator</fullName>
    </submittedName>
</protein>
<dbReference type="PRINTS" id="PR00039">
    <property type="entry name" value="HTHLYSR"/>
</dbReference>
<dbReference type="SUPFAM" id="SSF53850">
    <property type="entry name" value="Periplasmic binding protein-like II"/>
    <property type="match status" value="1"/>
</dbReference>
<dbReference type="Pfam" id="PF00126">
    <property type="entry name" value="HTH_1"/>
    <property type="match status" value="1"/>
</dbReference>